<accession>A0ABY4T9G8</accession>
<dbReference type="RefSeq" id="WP_250339935.1">
    <property type="nucleotide sequence ID" value="NZ_CP063231.1"/>
</dbReference>
<dbReference type="EMBL" id="CP063231">
    <property type="protein sequence ID" value="URL59371.1"/>
    <property type="molecule type" value="Genomic_DNA"/>
</dbReference>
<dbReference type="Pfam" id="PF14106">
    <property type="entry name" value="DUF4279"/>
    <property type="match status" value="1"/>
</dbReference>
<name>A0ABY4T9G8_9GAMM</name>
<protein>
    <submittedName>
        <fullName evidence="1">DUF4279 domain-containing protein</fullName>
    </submittedName>
</protein>
<reference evidence="1" key="1">
    <citation type="submission" date="2020-10" db="EMBL/GenBank/DDBJ databases">
        <title>Whole-genome sequence of Luteibacter sp. EIF3.</title>
        <authorList>
            <person name="Friedrich I."/>
            <person name="Hertel R."/>
            <person name="Daniel R."/>
        </authorList>
    </citation>
    <scope>NUCLEOTIDE SEQUENCE</scope>
    <source>
        <strain evidence="1">EIF3</strain>
    </source>
</reference>
<dbReference type="InterPro" id="IPR025459">
    <property type="entry name" value="DUF4279"/>
</dbReference>
<organism evidence="1 2">
    <name type="scientific">Luteibacter flocculans</name>
    <dbReference type="NCBI Taxonomy" id="2780091"/>
    <lineage>
        <taxon>Bacteria</taxon>
        <taxon>Pseudomonadati</taxon>
        <taxon>Pseudomonadota</taxon>
        <taxon>Gammaproteobacteria</taxon>
        <taxon>Lysobacterales</taxon>
        <taxon>Rhodanobacteraceae</taxon>
        <taxon>Luteibacter</taxon>
    </lineage>
</organism>
<proteinExistence type="predicted"/>
<evidence type="ECO:0000313" key="2">
    <source>
        <dbReference type="Proteomes" id="UP001056681"/>
    </source>
</evidence>
<dbReference type="Proteomes" id="UP001056681">
    <property type="component" value="Chromosome"/>
</dbReference>
<keyword evidence="2" id="KW-1185">Reference proteome</keyword>
<sequence length="154" mass="17146">MREAADIESDLRHLTPSVRAAFRLTSERQTLDHLVGEIGLAGATTWQKGEHIARSDLQRRTNGWCFELPWQRTYMLDDALTLLLRALAPHRDEILAVTKALDLDAHFALETRMYENRVPAGYLSPANVKTIASYGASLDAGVVPMAVDQSEEDA</sequence>
<evidence type="ECO:0000313" key="1">
    <source>
        <dbReference type="EMBL" id="URL59371.1"/>
    </source>
</evidence>
<gene>
    <name evidence="1" type="ORF">IM816_04475</name>
</gene>